<keyword evidence="3" id="KW-1185">Reference proteome</keyword>
<proteinExistence type="predicted"/>
<sequence length="123" mass="13330">MRNSPADTQAREEGGGGGSSGSTAETPLQPVEKTVEKQIVPLQPIKDHTGADIHTAAHGDPTLEQISTQQPKEDHTRVDIHTAAQGGPHQSGYPHGSPRRTTPERISTRQPKEDRMLEQVNML</sequence>
<feature type="compositionally biased region" description="Basic and acidic residues" evidence="1">
    <location>
        <begin position="71"/>
        <end position="80"/>
    </location>
</feature>
<dbReference type="AlphaFoldDB" id="A0ABC9WWA8"/>
<accession>A0ABC9WWA8</accession>
<feature type="compositionally biased region" description="Basic and acidic residues" evidence="1">
    <location>
        <begin position="45"/>
        <end position="57"/>
    </location>
</feature>
<evidence type="ECO:0000313" key="2">
    <source>
        <dbReference type="EMBL" id="GAB0189733.1"/>
    </source>
</evidence>
<gene>
    <name evidence="2" type="ORF">GRJ2_001438600</name>
</gene>
<dbReference type="EMBL" id="BAAFJT010000005">
    <property type="protein sequence ID" value="GAB0189733.1"/>
    <property type="molecule type" value="Genomic_DNA"/>
</dbReference>
<comment type="caution">
    <text evidence="2">The sequence shown here is derived from an EMBL/GenBank/DDBJ whole genome shotgun (WGS) entry which is preliminary data.</text>
</comment>
<evidence type="ECO:0000313" key="3">
    <source>
        <dbReference type="Proteomes" id="UP001623348"/>
    </source>
</evidence>
<feature type="compositionally biased region" description="Basic and acidic residues" evidence="1">
    <location>
        <begin position="101"/>
        <end position="117"/>
    </location>
</feature>
<organism evidence="2 3">
    <name type="scientific">Grus japonensis</name>
    <name type="common">Japanese crane</name>
    <name type="synonym">Red-crowned crane</name>
    <dbReference type="NCBI Taxonomy" id="30415"/>
    <lineage>
        <taxon>Eukaryota</taxon>
        <taxon>Metazoa</taxon>
        <taxon>Chordata</taxon>
        <taxon>Craniata</taxon>
        <taxon>Vertebrata</taxon>
        <taxon>Euteleostomi</taxon>
        <taxon>Archelosauria</taxon>
        <taxon>Archosauria</taxon>
        <taxon>Dinosauria</taxon>
        <taxon>Saurischia</taxon>
        <taxon>Theropoda</taxon>
        <taxon>Coelurosauria</taxon>
        <taxon>Aves</taxon>
        <taxon>Neognathae</taxon>
        <taxon>Neoaves</taxon>
        <taxon>Gruiformes</taxon>
        <taxon>Gruidae</taxon>
        <taxon>Grus</taxon>
    </lineage>
</organism>
<evidence type="ECO:0000256" key="1">
    <source>
        <dbReference type="SAM" id="MobiDB-lite"/>
    </source>
</evidence>
<protein>
    <submittedName>
        <fullName evidence="2">Acid sphingomyelinase-like phosphodiesterase 3b</fullName>
    </submittedName>
</protein>
<reference evidence="2 3" key="1">
    <citation type="submission" date="2024-06" db="EMBL/GenBank/DDBJ databases">
        <title>The draft genome of Grus japonensis, version 3.</title>
        <authorList>
            <person name="Nabeshima K."/>
            <person name="Suzuki S."/>
            <person name="Onuma M."/>
        </authorList>
    </citation>
    <scope>NUCLEOTIDE SEQUENCE [LARGE SCALE GENOMIC DNA]</scope>
    <source>
        <strain evidence="2 3">451A</strain>
    </source>
</reference>
<feature type="region of interest" description="Disordered" evidence="1">
    <location>
        <begin position="1"/>
        <end position="123"/>
    </location>
</feature>
<name>A0ABC9WWA8_GRUJA</name>
<dbReference type="Proteomes" id="UP001623348">
    <property type="component" value="Unassembled WGS sequence"/>
</dbReference>